<dbReference type="InterPro" id="IPR015683">
    <property type="entry name" value="Ionotropic_Glu_rcpt"/>
</dbReference>
<organism evidence="1 2">
    <name type="scientific">Rhynchospora breviuscula</name>
    <dbReference type="NCBI Taxonomy" id="2022672"/>
    <lineage>
        <taxon>Eukaryota</taxon>
        <taxon>Viridiplantae</taxon>
        <taxon>Streptophyta</taxon>
        <taxon>Embryophyta</taxon>
        <taxon>Tracheophyta</taxon>
        <taxon>Spermatophyta</taxon>
        <taxon>Magnoliopsida</taxon>
        <taxon>Liliopsida</taxon>
        <taxon>Poales</taxon>
        <taxon>Cyperaceae</taxon>
        <taxon>Cyperoideae</taxon>
        <taxon>Rhynchosporeae</taxon>
        <taxon>Rhynchospora</taxon>
    </lineage>
</organism>
<dbReference type="SUPFAM" id="SSF53850">
    <property type="entry name" value="Periplasmic binding protein-like II"/>
    <property type="match status" value="1"/>
</dbReference>
<name>A0A9Q0CCZ9_9POAL</name>
<evidence type="ECO:0000313" key="1">
    <source>
        <dbReference type="EMBL" id="KAJ1691643.1"/>
    </source>
</evidence>
<dbReference type="FunFam" id="3.40.190.10:FF:000054">
    <property type="entry name" value="Glutamate receptor"/>
    <property type="match status" value="1"/>
</dbReference>
<comment type="caution">
    <text evidence="1">The sequence shown here is derived from an EMBL/GenBank/DDBJ whole genome shotgun (WGS) entry which is preliminary data.</text>
</comment>
<dbReference type="PANTHER" id="PTHR34836">
    <property type="entry name" value="OS06G0188250 PROTEIN"/>
    <property type="match status" value="1"/>
</dbReference>
<dbReference type="Proteomes" id="UP001151287">
    <property type="component" value="Unassembled WGS sequence"/>
</dbReference>
<evidence type="ECO:0000313" key="2">
    <source>
        <dbReference type="Proteomes" id="UP001151287"/>
    </source>
</evidence>
<sequence>MMLKQILNSKFMGVTGDVQFGQDQNLIHPAYEILNIAGTGLRQIGFWSNHSGLSTAVPEKVYNKTLNSSNANHQLYSVIWPGQIADTPRGWVFPNNGKILRIGVPYRASYREFLTKDNSPDGVQGYCIDVFKAAVNLLPYPVPYKFTLFGDGKKNPNYNDLVQNVANNVFSAAVGDSHNYKPYQNS</sequence>
<dbReference type="EMBL" id="JAMQYH010000004">
    <property type="protein sequence ID" value="KAJ1691643.1"/>
    <property type="molecule type" value="Genomic_DNA"/>
</dbReference>
<protein>
    <submittedName>
        <fullName evidence="1">Uncharacterized protein</fullName>
    </submittedName>
</protein>
<proteinExistence type="predicted"/>
<gene>
    <name evidence="1" type="ORF">LUZ63_015798</name>
</gene>
<dbReference type="PANTHER" id="PTHR34836:SF7">
    <property type="entry name" value="RECEPTOR LIGAND BINDING REGION DOMAIN-CONTAINING PROTEIN"/>
    <property type="match status" value="1"/>
</dbReference>
<keyword evidence="2" id="KW-1185">Reference proteome</keyword>
<dbReference type="AlphaFoldDB" id="A0A9Q0CCZ9"/>
<dbReference type="Gene3D" id="3.40.50.2300">
    <property type="match status" value="1"/>
</dbReference>
<reference evidence="1" key="1">
    <citation type="journal article" date="2022" name="Cell">
        <title>Repeat-based holocentromeres influence genome architecture and karyotype evolution.</title>
        <authorList>
            <person name="Hofstatter P.G."/>
            <person name="Thangavel G."/>
            <person name="Lux T."/>
            <person name="Neumann P."/>
            <person name="Vondrak T."/>
            <person name="Novak P."/>
            <person name="Zhang M."/>
            <person name="Costa L."/>
            <person name="Castellani M."/>
            <person name="Scott A."/>
            <person name="Toegelov H."/>
            <person name="Fuchs J."/>
            <person name="Mata-Sucre Y."/>
            <person name="Dias Y."/>
            <person name="Vanzela A.L.L."/>
            <person name="Huettel B."/>
            <person name="Almeida C.C.S."/>
            <person name="Simkova H."/>
            <person name="Souza G."/>
            <person name="Pedrosa-Harand A."/>
            <person name="Macas J."/>
            <person name="Mayer K.F.X."/>
            <person name="Houben A."/>
            <person name="Marques A."/>
        </authorList>
    </citation>
    <scope>NUCLEOTIDE SEQUENCE</scope>
    <source>
        <strain evidence="1">RhyBre1mFocal</strain>
    </source>
</reference>
<accession>A0A9Q0CCZ9</accession>
<dbReference type="Gene3D" id="3.40.190.10">
    <property type="entry name" value="Periplasmic binding protein-like II"/>
    <property type="match status" value="1"/>
</dbReference>
<dbReference type="OrthoDB" id="1733732at2759"/>
<dbReference type="InterPro" id="IPR028082">
    <property type="entry name" value="Peripla_BP_I"/>
</dbReference>
<dbReference type="SUPFAM" id="SSF53822">
    <property type="entry name" value="Periplasmic binding protein-like I"/>
    <property type="match status" value="1"/>
</dbReference>